<dbReference type="AlphaFoldDB" id="A0A225STS5"/>
<sequence length="193" mass="20498">MSKAKSIVPLAEQAQPTTTEEADTQSYWLLKASTAAKVGKFGKGAIAYAVTTDSDRLTLHIQITGNEGGGYFSREKVPFDAIEACLAGTETEQAFPSSTFKHAFSGRSSNNSGFMVAILRAEGLISVSATPGTKYEKSGDWQAWKASMLAEPGSLITEQNAQEQLPSNADSSSPSRGTLRLPKKKATAKDEAS</sequence>
<protein>
    <submittedName>
        <fullName evidence="2">Uncharacterized protein</fullName>
    </submittedName>
</protein>
<dbReference type="EMBL" id="NJGV01000008">
    <property type="protein sequence ID" value="OWY34643.1"/>
    <property type="molecule type" value="Genomic_DNA"/>
</dbReference>
<evidence type="ECO:0000313" key="3">
    <source>
        <dbReference type="Proteomes" id="UP000214747"/>
    </source>
</evidence>
<reference evidence="2 3" key="1">
    <citation type="journal article" date="2010" name="Int. J. Syst. Evol. Microbiol.">
        <title>Reclassification of Herbaspirillum putei as a later heterotypic synonym of Herbaspirillum huttiense, with the description of H. huttiense subsp. huttiense subsp. nov. and H. huttiense subsp. putei subsp. nov., comb. nov., and description of Herbaspirillum aquaticum sp. nov.</title>
        <authorList>
            <person name="Dobritsa A.P."/>
            <person name="Reddy M.C."/>
            <person name="Samadpour M."/>
        </authorList>
    </citation>
    <scope>NUCLEOTIDE SEQUENCE [LARGE SCALE GENOMIC DNA]</scope>
    <source>
        <strain evidence="2 3">IEH 4430</strain>
    </source>
</reference>
<feature type="region of interest" description="Disordered" evidence="1">
    <location>
        <begin position="155"/>
        <end position="193"/>
    </location>
</feature>
<feature type="compositionally biased region" description="Polar residues" evidence="1">
    <location>
        <begin position="156"/>
        <end position="176"/>
    </location>
</feature>
<evidence type="ECO:0000256" key="1">
    <source>
        <dbReference type="SAM" id="MobiDB-lite"/>
    </source>
</evidence>
<dbReference type="RefSeq" id="WP_088755007.1">
    <property type="nucleotide sequence ID" value="NZ_JARJFG010000010.1"/>
</dbReference>
<organism evidence="2 3">
    <name type="scientific">Herbaspirillum aquaticum</name>
    <dbReference type="NCBI Taxonomy" id="568783"/>
    <lineage>
        <taxon>Bacteria</taxon>
        <taxon>Pseudomonadati</taxon>
        <taxon>Pseudomonadota</taxon>
        <taxon>Betaproteobacteria</taxon>
        <taxon>Burkholderiales</taxon>
        <taxon>Oxalobacteraceae</taxon>
        <taxon>Herbaspirillum</taxon>
    </lineage>
</organism>
<proteinExistence type="predicted"/>
<evidence type="ECO:0000313" key="2">
    <source>
        <dbReference type="EMBL" id="OWY34643.1"/>
    </source>
</evidence>
<dbReference type="Proteomes" id="UP000214747">
    <property type="component" value="Unassembled WGS sequence"/>
</dbReference>
<comment type="caution">
    <text evidence="2">The sequence shown here is derived from an EMBL/GenBank/DDBJ whole genome shotgun (WGS) entry which is preliminary data.</text>
</comment>
<keyword evidence="3" id="KW-1185">Reference proteome</keyword>
<gene>
    <name evidence="2" type="ORF">CEJ45_10100</name>
</gene>
<name>A0A225STS5_9BURK</name>
<accession>A0A225STS5</accession>